<feature type="compositionally biased region" description="Polar residues" evidence="1">
    <location>
        <begin position="334"/>
        <end position="346"/>
    </location>
</feature>
<feature type="region of interest" description="Disordered" evidence="1">
    <location>
        <begin position="671"/>
        <end position="690"/>
    </location>
</feature>
<name>A0A3R8P3P3_9PSEU</name>
<evidence type="ECO:0000256" key="1">
    <source>
        <dbReference type="SAM" id="MobiDB-lite"/>
    </source>
</evidence>
<organism evidence="2 3">
    <name type="scientific">Saccharopolyspora rhizosphaerae</name>
    <dbReference type="NCBI Taxonomy" id="2492662"/>
    <lineage>
        <taxon>Bacteria</taxon>
        <taxon>Bacillati</taxon>
        <taxon>Actinomycetota</taxon>
        <taxon>Actinomycetes</taxon>
        <taxon>Pseudonocardiales</taxon>
        <taxon>Pseudonocardiaceae</taxon>
        <taxon>Saccharopolyspora</taxon>
    </lineage>
</organism>
<feature type="compositionally biased region" description="Basic and acidic residues" evidence="1">
    <location>
        <begin position="401"/>
        <end position="410"/>
    </location>
</feature>
<keyword evidence="3" id="KW-1185">Reference proteome</keyword>
<feature type="compositionally biased region" description="Basic and acidic residues" evidence="1">
    <location>
        <begin position="49"/>
        <end position="67"/>
    </location>
</feature>
<dbReference type="InterPro" id="IPR025968">
    <property type="entry name" value="YwqJ_deaminase"/>
</dbReference>
<dbReference type="EMBL" id="RSAA01000004">
    <property type="protein sequence ID" value="RRO19372.1"/>
    <property type="molecule type" value="Genomic_DNA"/>
</dbReference>
<proteinExistence type="predicted"/>
<feature type="compositionally biased region" description="Polar residues" evidence="1">
    <location>
        <begin position="186"/>
        <end position="195"/>
    </location>
</feature>
<comment type="caution">
    <text evidence="2">The sequence shown here is derived from an EMBL/GenBank/DDBJ whole genome shotgun (WGS) entry which is preliminary data.</text>
</comment>
<feature type="region of interest" description="Disordered" evidence="1">
    <location>
        <begin position="1"/>
        <end position="73"/>
    </location>
</feature>
<dbReference type="Pfam" id="PF14431">
    <property type="entry name" value="YwqJ-deaminase"/>
    <property type="match status" value="1"/>
</dbReference>
<gene>
    <name evidence="2" type="ORF">EIL87_04535</name>
</gene>
<reference evidence="2 3" key="1">
    <citation type="submission" date="2018-11" db="EMBL/GenBank/DDBJ databases">
        <title>Saccharopolyspora rhizosphaerae sp. nov., an actinomycete isolated from rhizosphere soil in Thailand.</title>
        <authorList>
            <person name="Intra B."/>
            <person name="Euanorasetr J."/>
            <person name="Take A."/>
            <person name="Inahashi Y."/>
            <person name="Mori M."/>
            <person name="Panbangred W."/>
            <person name="Matsumoto A."/>
        </authorList>
    </citation>
    <scope>NUCLEOTIDE SEQUENCE [LARGE SCALE GENOMIC DNA]</scope>
    <source>
        <strain evidence="2 3">H219</strain>
    </source>
</reference>
<accession>A0A3R8P3P3</accession>
<dbReference type="InterPro" id="IPR049762">
    <property type="entry name" value="PoNe_dom"/>
</dbReference>
<feature type="region of interest" description="Disordered" evidence="1">
    <location>
        <begin position="174"/>
        <end position="207"/>
    </location>
</feature>
<evidence type="ECO:0008006" key="4">
    <source>
        <dbReference type="Google" id="ProtNLM"/>
    </source>
</evidence>
<dbReference type="RefSeq" id="WP_125088868.1">
    <property type="nucleotide sequence ID" value="NZ_RSAA01000004.1"/>
</dbReference>
<dbReference type="CDD" id="cd20739">
    <property type="entry name" value="PoNe_DUF637"/>
    <property type="match status" value="1"/>
</dbReference>
<dbReference type="OrthoDB" id="5524878at2"/>
<feature type="compositionally biased region" description="Basic and acidic residues" evidence="1">
    <location>
        <begin position="348"/>
        <end position="369"/>
    </location>
</feature>
<protein>
    <recommendedName>
        <fullName evidence="4">YwqJ-like deaminase</fullName>
    </recommendedName>
</protein>
<feature type="region of interest" description="Disordered" evidence="1">
    <location>
        <begin position="330"/>
        <end position="473"/>
    </location>
</feature>
<dbReference type="AlphaFoldDB" id="A0A3R8P3P3"/>
<dbReference type="Proteomes" id="UP000274515">
    <property type="component" value="Unassembled WGS sequence"/>
</dbReference>
<evidence type="ECO:0000313" key="2">
    <source>
        <dbReference type="EMBL" id="RRO19372.1"/>
    </source>
</evidence>
<sequence length="690" mass="75444">MGPDGRPGWPPNGGWDTHHPDGTRTPASNDGFHPTRDGEDAGQQPDGSEASRKDGLSEEDRRQRQEALVDELNSLPRDKAQAIFDRYYRQDSNGVVYRRDGYANDPNLWHQGATVPPLRLGSDGRFSINEGQRELTARADYVGEPRRQSGPLPQEWAQTADDLARGRPGIQQSTMEAAESAKGNPDPNSRWTESGGQPLDDIDRSGFNHARSVTGEALGDLAQTHFFSELEQRGYRFDDERIATGNAGHFDGFRRGIDPDGNSVYVVTEAKGPSAGLGARQGFEQGTPEYFKSVLDAMDKRGGHEAVIARELSDALGDGRVEYHLVQANVEPVGTNSTDAPSSGTSVPHERYSGYTEKQFDLNPDRPLHEPPSSRPDADGPEAPPENAEARGGAPDEDTGTAEHEQRDGAEAQEPSDYKPPAAEGPAAHPVDFSHTPLEDPGATPDFSESGPSDRTRGSAVESLPEDRVKRNDNGLIAEVKDAEGNFVPIHDYVQQLSQERAEAIAPGTHKKEGPCSAVAIDLQTGLITEGVNGRPNDVLKPENVHPLLRENLESLGQWQYPVRESETTLATNHDGEAVVLDGQPHFDKPLRHAEVKAVNELLWARERSGDPLTREALEQLRIDPRWVRDGRNMAVGQEAPACANCDSVLRGVPSYTGRFSYNPFDYRYPDKHSVENDNGLRRDSEDSGG</sequence>
<evidence type="ECO:0000313" key="3">
    <source>
        <dbReference type="Proteomes" id="UP000274515"/>
    </source>
</evidence>